<feature type="domain" description="Phasin" evidence="1">
    <location>
        <begin position="6"/>
        <end position="104"/>
    </location>
</feature>
<proteinExistence type="predicted"/>
<name>A0A9W6FJK9_XANFL</name>
<evidence type="ECO:0000313" key="5">
    <source>
        <dbReference type="Proteomes" id="UP001245370"/>
    </source>
</evidence>
<dbReference type="EMBL" id="BSDO01000002">
    <property type="protein sequence ID" value="GLI22350.1"/>
    <property type="molecule type" value="Genomic_DNA"/>
</dbReference>
<dbReference type="InterPro" id="IPR018968">
    <property type="entry name" value="Phasin"/>
</dbReference>
<dbReference type="Proteomes" id="UP001144397">
    <property type="component" value="Unassembled WGS sequence"/>
</dbReference>
<reference evidence="2" key="1">
    <citation type="submission" date="2022-12" db="EMBL/GenBank/DDBJ databases">
        <title>Reference genome sequencing for broad-spectrum identification of bacterial and archaeal isolates by mass spectrometry.</title>
        <authorList>
            <person name="Sekiguchi Y."/>
            <person name="Tourlousse D.M."/>
        </authorList>
    </citation>
    <scope>NUCLEOTIDE SEQUENCE</scope>
    <source>
        <strain evidence="2">301</strain>
    </source>
</reference>
<evidence type="ECO:0000313" key="3">
    <source>
        <dbReference type="EMBL" id="MDR6331857.1"/>
    </source>
</evidence>
<gene>
    <name evidence="3" type="ORF">GGQ86_000304</name>
    <name evidence="2" type="ORF">XFLAVUS301_20240</name>
</gene>
<dbReference type="AlphaFoldDB" id="A0A9W6FJK9"/>
<dbReference type="EMBL" id="JAVDPY010000001">
    <property type="protein sequence ID" value="MDR6331857.1"/>
    <property type="molecule type" value="Genomic_DNA"/>
</dbReference>
<sequence>MVQSAEELQKLSKDNIEAAVKSFGTLSKSAQAIAVEIADYTKASFEQGTAALEKLLGAKTLEQAIEIQQSYLKTAYEGAVAQATKLGELYTELAKESYKPFETSFGKFGR</sequence>
<evidence type="ECO:0000313" key="4">
    <source>
        <dbReference type="Proteomes" id="UP001144397"/>
    </source>
</evidence>
<reference evidence="3 5" key="2">
    <citation type="submission" date="2023-07" db="EMBL/GenBank/DDBJ databases">
        <title>Genomic Encyclopedia of Type Strains, Phase IV (KMG-IV): sequencing the most valuable type-strain genomes for metagenomic binning, comparative biology and taxonomic classification.</title>
        <authorList>
            <person name="Goeker M."/>
        </authorList>
    </citation>
    <scope>NUCLEOTIDE SEQUENCE [LARGE SCALE GENOMIC DNA]</scope>
    <source>
        <strain evidence="3 5">DSM 338</strain>
    </source>
</reference>
<evidence type="ECO:0000313" key="2">
    <source>
        <dbReference type="EMBL" id="GLI22350.1"/>
    </source>
</evidence>
<accession>A0A9W6FJK9</accession>
<evidence type="ECO:0000259" key="1">
    <source>
        <dbReference type="Pfam" id="PF09361"/>
    </source>
</evidence>
<comment type="caution">
    <text evidence="2">The sequence shown here is derived from an EMBL/GenBank/DDBJ whole genome shotgun (WGS) entry which is preliminary data.</text>
</comment>
<protein>
    <submittedName>
        <fullName evidence="2">Phasin family protein</fullName>
    </submittedName>
</protein>
<dbReference type="RefSeq" id="WP_169120082.1">
    <property type="nucleotide sequence ID" value="NZ_BSDO01000002.1"/>
</dbReference>
<dbReference type="Pfam" id="PF09361">
    <property type="entry name" value="Phasin_2"/>
    <property type="match status" value="1"/>
</dbReference>
<organism evidence="2 4">
    <name type="scientific">Xanthobacter flavus</name>
    <dbReference type="NCBI Taxonomy" id="281"/>
    <lineage>
        <taxon>Bacteria</taxon>
        <taxon>Pseudomonadati</taxon>
        <taxon>Pseudomonadota</taxon>
        <taxon>Alphaproteobacteria</taxon>
        <taxon>Hyphomicrobiales</taxon>
        <taxon>Xanthobacteraceae</taxon>
        <taxon>Xanthobacter</taxon>
    </lineage>
</organism>
<dbReference type="Proteomes" id="UP001245370">
    <property type="component" value="Unassembled WGS sequence"/>
</dbReference>
<dbReference type="GeneID" id="95762815"/>
<keyword evidence="5" id="KW-1185">Reference proteome</keyword>